<dbReference type="Pfam" id="PF01040">
    <property type="entry name" value="UbiA"/>
    <property type="match status" value="1"/>
</dbReference>
<feature type="transmembrane region" description="Helical" evidence="5">
    <location>
        <begin position="53"/>
        <end position="72"/>
    </location>
</feature>
<feature type="transmembrane region" description="Helical" evidence="5">
    <location>
        <begin position="78"/>
        <end position="99"/>
    </location>
</feature>
<evidence type="ECO:0000256" key="2">
    <source>
        <dbReference type="ARBA" id="ARBA00022692"/>
    </source>
</evidence>
<evidence type="ECO:0000256" key="5">
    <source>
        <dbReference type="SAM" id="Phobius"/>
    </source>
</evidence>
<keyword evidence="4 5" id="KW-0472">Membrane</keyword>
<keyword evidence="2 5" id="KW-0812">Transmembrane</keyword>
<feature type="transmembrane region" description="Helical" evidence="5">
    <location>
        <begin position="130"/>
        <end position="148"/>
    </location>
</feature>
<feature type="transmembrane region" description="Helical" evidence="5">
    <location>
        <begin position="320"/>
        <end position="341"/>
    </location>
</feature>
<proteinExistence type="predicted"/>
<feature type="transmembrane region" description="Helical" evidence="5">
    <location>
        <begin position="208"/>
        <end position="227"/>
    </location>
</feature>
<dbReference type="EMBL" id="JAHKNI010000014">
    <property type="protein sequence ID" value="MBU3066328.1"/>
    <property type="molecule type" value="Genomic_DNA"/>
</dbReference>
<gene>
    <name evidence="6" type="ORF">KO481_33015</name>
</gene>
<comment type="caution">
    <text evidence="6">The sequence shown here is derived from an EMBL/GenBank/DDBJ whole genome shotgun (WGS) entry which is preliminary data.</text>
</comment>
<dbReference type="InterPro" id="IPR000537">
    <property type="entry name" value="UbiA_prenyltransferase"/>
</dbReference>
<evidence type="ECO:0000313" key="6">
    <source>
        <dbReference type="EMBL" id="MBU3066328.1"/>
    </source>
</evidence>
<evidence type="ECO:0000313" key="7">
    <source>
        <dbReference type="Proteomes" id="UP000733379"/>
    </source>
</evidence>
<evidence type="ECO:0000256" key="3">
    <source>
        <dbReference type="ARBA" id="ARBA00022989"/>
    </source>
</evidence>
<name>A0ABS6BAV1_9NOCA</name>
<feature type="transmembrane region" description="Helical" evidence="5">
    <location>
        <begin position="180"/>
        <end position="202"/>
    </location>
</feature>
<accession>A0ABS6BAV1</accession>
<keyword evidence="3 5" id="KW-1133">Transmembrane helix</keyword>
<organism evidence="6 7">
    <name type="scientific">Nocardia albiluteola</name>
    <dbReference type="NCBI Taxonomy" id="2842303"/>
    <lineage>
        <taxon>Bacteria</taxon>
        <taxon>Bacillati</taxon>
        <taxon>Actinomycetota</taxon>
        <taxon>Actinomycetes</taxon>
        <taxon>Mycobacteriales</taxon>
        <taxon>Nocardiaceae</taxon>
        <taxon>Nocardia</taxon>
    </lineage>
</organism>
<protein>
    <submittedName>
        <fullName evidence="6">UbiA family prenyltransferase</fullName>
    </submittedName>
</protein>
<evidence type="ECO:0000256" key="4">
    <source>
        <dbReference type="ARBA" id="ARBA00023136"/>
    </source>
</evidence>
<sequence>MRGWTDFIRRVGELMLSSSVAECRRVFSAGPGESGRDLSPMEKLRLVLTVSRFELLPMSVGIMAAIVVLSVHTRAEVFSLRTIGTIVFVSVYFQCGNLVNAMADRWQDLDFKTRLAHAVRDLGIPRMNRLVLAHLIVMVLILAWLVASTRRLDLVIWGGLLIIISFQYSLPPLHLKSTGIWHIVVIAMSLLILPGITLLRVHDRPFDWMSLVIVIGIAVAANSVSVVNSAEDIPEDTEHGINSFPRAIGLLPSLGVALAQLVIGAGIVVGVTFPVVGFSWVYIPYLAAVVMLGVYLVRMINGVRGKPLDEAVAVIRDAKVFSLAVVPLAWTSILPAAGYFASR</sequence>
<evidence type="ECO:0000256" key="1">
    <source>
        <dbReference type="ARBA" id="ARBA00004141"/>
    </source>
</evidence>
<dbReference type="Proteomes" id="UP000733379">
    <property type="component" value="Unassembled WGS sequence"/>
</dbReference>
<reference evidence="6 7" key="1">
    <citation type="submission" date="2021-06" db="EMBL/GenBank/DDBJ databases">
        <title>Actinomycetes sequencing.</title>
        <authorList>
            <person name="Shan Q."/>
        </authorList>
    </citation>
    <scope>NUCLEOTIDE SEQUENCE [LARGE SCALE GENOMIC DNA]</scope>
    <source>
        <strain evidence="6 7">NEAU-G5</strain>
    </source>
</reference>
<comment type="subcellular location">
    <subcellularLocation>
        <location evidence="1">Membrane</location>
        <topology evidence="1">Multi-pass membrane protein</topology>
    </subcellularLocation>
</comment>
<keyword evidence="7" id="KW-1185">Reference proteome</keyword>
<feature type="transmembrane region" description="Helical" evidence="5">
    <location>
        <begin position="282"/>
        <end position="300"/>
    </location>
</feature>
<feature type="transmembrane region" description="Helical" evidence="5">
    <location>
        <begin position="248"/>
        <end position="276"/>
    </location>
</feature>